<dbReference type="EMBL" id="NCKV01012599">
    <property type="protein sequence ID" value="RWS21361.1"/>
    <property type="molecule type" value="Genomic_DNA"/>
</dbReference>
<organism evidence="4 5">
    <name type="scientific">Leptotrombidium deliense</name>
    <dbReference type="NCBI Taxonomy" id="299467"/>
    <lineage>
        <taxon>Eukaryota</taxon>
        <taxon>Metazoa</taxon>
        <taxon>Ecdysozoa</taxon>
        <taxon>Arthropoda</taxon>
        <taxon>Chelicerata</taxon>
        <taxon>Arachnida</taxon>
        <taxon>Acari</taxon>
        <taxon>Acariformes</taxon>
        <taxon>Trombidiformes</taxon>
        <taxon>Prostigmata</taxon>
        <taxon>Anystina</taxon>
        <taxon>Parasitengona</taxon>
        <taxon>Trombiculoidea</taxon>
        <taxon>Trombiculidae</taxon>
        <taxon>Leptotrombidium</taxon>
    </lineage>
</organism>
<keyword evidence="1" id="KW-0863">Zinc-finger</keyword>
<dbReference type="AlphaFoldDB" id="A0A443S1L2"/>
<reference evidence="4 5" key="1">
    <citation type="journal article" date="2018" name="Gigascience">
        <title>Genomes of trombidid mites reveal novel predicted allergens and laterally-transferred genes associated with secondary metabolism.</title>
        <authorList>
            <person name="Dong X."/>
            <person name="Chaisiri K."/>
            <person name="Xia D."/>
            <person name="Armstrong S.D."/>
            <person name="Fang Y."/>
            <person name="Donnelly M.J."/>
            <person name="Kadowaki T."/>
            <person name="McGarry J.W."/>
            <person name="Darby A.C."/>
            <person name="Makepeace B.L."/>
        </authorList>
    </citation>
    <scope>NUCLEOTIDE SEQUENCE [LARGE SCALE GENOMIC DNA]</scope>
    <source>
        <strain evidence="4">UoL-UT</strain>
    </source>
</reference>
<feature type="compositionally biased region" description="Basic and acidic residues" evidence="2">
    <location>
        <begin position="111"/>
        <end position="126"/>
    </location>
</feature>
<dbReference type="InterPro" id="IPR013087">
    <property type="entry name" value="Znf_C2H2_type"/>
</dbReference>
<dbReference type="VEuPathDB" id="VectorBase:LDEU010679"/>
<comment type="caution">
    <text evidence="4">The sequence shown here is derived from an EMBL/GenBank/DDBJ whole genome shotgun (WGS) entry which is preliminary data.</text>
</comment>
<gene>
    <name evidence="4" type="ORF">B4U80_14153</name>
</gene>
<evidence type="ECO:0000313" key="5">
    <source>
        <dbReference type="Proteomes" id="UP000288716"/>
    </source>
</evidence>
<dbReference type="Gene3D" id="3.30.160.60">
    <property type="entry name" value="Classic Zinc Finger"/>
    <property type="match status" value="1"/>
</dbReference>
<evidence type="ECO:0000313" key="4">
    <source>
        <dbReference type="EMBL" id="RWS21361.1"/>
    </source>
</evidence>
<proteinExistence type="predicted"/>
<dbReference type="OrthoDB" id="10039931at2759"/>
<dbReference type="GO" id="GO:0008270">
    <property type="term" value="F:zinc ion binding"/>
    <property type="evidence" value="ECO:0007669"/>
    <property type="project" value="UniProtKB-KW"/>
</dbReference>
<dbReference type="SUPFAM" id="SSF57667">
    <property type="entry name" value="beta-beta-alpha zinc fingers"/>
    <property type="match status" value="1"/>
</dbReference>
<dbReference type="InterPro" id="IPR036236">
    <property type="entry name" value="Znf_C2H2_sf"/>
</dbReference>
<feature type="domain" description="C2H2-type" evidence="3">
    <location>
        <begin position="172"/>
        <end position="199"/>
    </location>
</feature>
<name>A0A443S1L2_9ACAR</name>
<protein>
    <recommendedName>
        <fullName evidence="3">C2H2-type domain-containing protein</fullName>
    </recommendedName>
</protein>
<feature type="region of interest" description="Disordered" evidence="2">
    <location>
        <begin position="111"/>
        <end position="144"/>
    </location>
</feature>
<keyword evidence="1" id="KW-0862">Zinc</keyword>
<dbReference type="PROSITE" id="PS00028">
    <property type="entry name" value="ZINC_FINGER_C2H2_1"/>
    <property type="match status" value="1"/>
</dbReference>
<keyword evidence="1" id="KW-0479">Metal-binding</keyword>
<evidence type="ECO:0000256" key="2">
    <source>
        <dbReference type="SAM" id="MobiDB-lite"/>
    </source>
</evidence>
<accession>A0A443S1L2</accession>
<dbReference type="PROSITE" id="PS50157">
    <property type="entry name" value="ZINC_FINGER_C2H2_2"/>
    <property type="match status" value="1"/>
</dbReference>
<evidence type="ECO:0000259" key="3">
    <source>
        <dbReference type="PROSITE" id="PS50157"/>
    </source>
</evidence>
<dbReference type="Proteomes" id="UP000288716">
    <property type="component" value="Unassembled WGS sequence"/>
</dbReference>
<feature type="compositionally biased region" description="Polar residues" evidence="2">
    <location>
        <begin position="127"/>
        <end position="141"/>
    </location>
</feature>
<sequence>MMKNFPWTLITIRDFANHVRPLNAISDEDFISSFIDKESLFSYNTAQFNRTKEYEHESNENVELNNTNKTISKQRHENENNVSEFNSSNHSLNFRKNSLKRKTNVEKIVEKTNEENNKIPKDHEKQASGSINGTQKSPSSSKSRRNLCAKIFTTQADVLNHIRREHRKEVRFECRICYKQFPNFAGIYFHKDIHKNLRKYNCNVCVTNDQDEHDEVSISIMLNLIILRDAVTKNLNAICVTNYSHQAIMLDVI</sequence>
<dbReference type="STRING" id="299467.A0A443S1L2"/>
<evidence type="ECO:0000256" key="1">
    <source>
        <dbReference type="PROSITE-ProRule" id="PRU00042"/>
    </source>
</evidence>
<keyword evidence="5" id="KW-1185">Reference proteome</keyword>